<evidence type="ECO:0000313" key="3">
    <source>
        <dbReference type="Proteomes" id="UP000620104"/>
    </source>
</evidence>
<reference evidence="2" key="1">
    <citation type="submission" date="2020-07" db="EMBL/GenBank/DDBJ databases">
        <title>Draft Genome Sequence of a Deep-Sea Yeast, Naganishia (Cryptococcus) liquefaciens strain N6.</title>
        <authorList>
            <person name="Han Y.W."/>
            <person name="Kajitani R."/>
            <person name="Morimoto H."/>
            <person name="Parhat M."/>
            <person name="Tsubouchi H."/>
            <person name="Bakenova O."/>
            <person name="Ogata M."/>
            <person name="Argunhan B."/>
            <person name="Aoki R."/>
            <person name="Kajiwara S."/>
            <person name="Itoh T."/>
            <person name="Iwasaki H."/>
        </authorList>
    </citation>
    <scope>NUCLEOTIDE SEQUENCE</scope>
    <source>
        <strain evidence="2">N6</strain>
    </source>
</reference>
<dbReference type="GO" id="GO:0030144">
    <property type="term" value="F:alpha-1,6-mannosylglycoprotein 6-beta-N-acetylglucosaminyltransferase activity"/>
    <property type="evidence" value="ECO:0007669"/>
    <property type="project" value="InterPro"/>
</dbReference>
<keyword evidence="3" id="KW-1185">Reference proteome</keyword>
<dbReference type="OrthoDB" id="2113294at2759"/>
<dbReference type="Pfam" id="PF15024">
    <property type="entry name" value="Glyco_transf_18"/>
    <property type="match status" value="1"/>
</dbReference>
<sequence>MFRYTPLNQPAAAAAAASRLPTRFPLRHVFLVLVALTTLALLFAGTTHHADVSSFAHSVTSGRIGSPSSGGLNDDDVSTVVAHHGGYVPGPLGKSLLAKQRKYLSYTDWQRYLDGHTAMLDSMMDLDVPMIVEQGGERAAEAECKGWNVELDAEDPRWGSCWRAKMWKQIHAFEMPESWRIWQSMESRNKAALDRLQLCLEQSFTQLSDYPIYNTSQPFEPIAINSTDDRVRVDTRPCSKTATRVVLGNWWYFSQAYADPQSNPGEAVWLRNQINVLYELGYTVLATNSYQGMIQGHAALPDVISLIWTEDKHTLTCQDDPRCALFSEFKPTNEKYPGTDVRPDHTPSIWDDIPEDADKRPAQRWAWTWPELDALPREERGTIPVWKLFTTTYWGARPNDPFWDFTEQEFTWNPYGQQWTLTPFNYPDHSYIPYSMERDCMKTRFTDEESREDRLFILAKSTEYYNEPFTGIPRSFWPTLTGQTNLTAYSTAEDDPNLIKDKEATHIFGVPEGIESLGIVSKAEFEVQLARAKLMLGLGRPYISPSVYSALCQGTPVVIPYFRGVAVPHGWKLFDGQYHQHGPAAAIGPPYVYSYDYDNTTDLVEKINMAASTPIERYIPDDMRLSAVERNMDDLMRFNWKRHAKAQEKAQPVQYDRLRRWVIARCFKIGRCTPLRGELSLVD</sequence>
<feature type="domain" description="Glycosyltransferase family 18 catalytic" evidence="1">
    <location>
        <begin position="502"/>
        <end position="622"/>
    </location>
</feature>
<name>A0A8H3TSG4_9TREE</name>
<dbReference type="Proteomes" id="UP000620104">
    <property type="component" value="Unassembled WGS sequence"/>
</dbReference>
<dbReference type="UniPathway" id="UPA00378"/>
<proteinExistence type="predicted"/>
<dbReference type="InterPro" id="IPR026116">
    <property type="entry name" value="GT18_cat"/>
</dbReference>
<evidence type="ECO:0000313" key="2">
    <source>
        <dbReference type="EMBL" id="GHJ86390.1"/>
    </source>
</evidence>
<evidence type="ECO:0000259" key="1">
    <source>
        <dbReference type="Pfam" id="PF15024"/>
    </source>
</evidence>
<comment type="caution">
    <text evidence="2">The sequence shown here is derived from an EMBL/GenBank/DDBJ whole genome shotgun (WGS) entry which is preliminary data.</text>
</comment>
<dbReference type="EMBL" id="BLZA01000018">
    <property type="protein sequence ID" value="GHJ86390.1"/>
    <property type="molecule type" value="Genomic_DNA"/>
</dbReference>
<gene>
    <name evidence="2" type="ORF">NliqN6_2792</name>
</gene>
<dbReference type="AlphaFoldDB" id="A0A8H3TSG4"/>
<organism evidence="2 3">
    <name type="scientific">Naganishia liquefaciens</name>
    <dbReference type="NCBI Taxonomy" id="104408"/>
    <lineage>
        <taxon>Eukaryota</taxon>
        <taxon>Fungi</taxon>
        <taxon>Dikarya</taxon>
        <taxon>Basidiomycota</taxon>
        <taxon>Agaricomycotina</taxon>
        <taxon>Tremellomycetes</taxon>
        <taxon>Filobasidiales</taxon>
        <taxon>Filobasidiaceae</taxon>
        <taxon>Naganishia</taxon>
    </lineage>
</organism>
<protein>
    <recommendedName>
        <fullName evidence="1">Glycosyltransferase family 18 catalytic domain-containing protein</fullName>
    </recommendedName>
</protein>
<accession>A0A8H3TSG4</accession>